<evidence type="ECO:0000259" key="2">
    <source>
        <dbReference type="Pfam" id="PF18134"/>
    </source>
</evidence>
<dbReference type="Pfam" id="PF18144">
    <property type="entry name" value="SMODS"/>
    <property type="match status" value="1"/>
</dbReference>
<dbReference type="EMBL" id="JAAVMB010000009">
    <property type="protein sequence ID" value="NKC68196.1"/>
    <property type="molecule type" value="Genomic_DNA"/>
</dbReference>
<dbReference type="Gene3D" id="3.30.460.10">
    <property type="entry name" value="Beta Polymerase, domain 2"/>
    <property type="match status" value="1"/>
</dbReference>
<dbReference type="InterPro" id="IPR040511">
    <property type="entry name" value="AGS_C"/>
</dbReference>
<gene>
    <name evidence="3" type="ORF">HED35_08860</name>
</gene>
<protein>
    <submittedName>
        <fullName evidence="3">Nucleotidyltransferase</fullName>
    </submittedName>
</protein>
<dbReference type="CDD" id="cd05400">
    <property type="entry name" value="NT_2-5OAS_ClassI-CCAase"/>
    <property type="match status" value="1"/>
</dbReference>
<dbReference type="Proteomes" id="UP000521358">
    <property type="component" value="Unassembled WGS sequence"/>
</dbReference>
<organism evidence="3 4">
    <name type="scientific">Vagococcus fluvialis</name>
    <dbReference type="NCBI Taxonomy" id="2738"/>
    <lineage>
        <taxon>Bacteria</taxon>
        <taxon>Bacillati</taxon>
        <taxon>Bacillota</taxon>
        <taxon>Bacilli</taxon>
        <taxon>Lactobacillales</taxon>
        <taxon>Enterococcaceae</taxon>
        <taxon>Vagococcus</taxon>
    </lineage>
</organism>
<name>A0A7X6I393_9ENTE</name>
<feature type="domain" description="Adenylyl/Guanylyl and SMODS C-terminal sensor" evidence="2">
    <location>
        <begin position="307"/>
        <end position="436"/>
    </location>
</feature>
<evidence type="ECO:0000313" key="4">
    <source>
        <dbReference type="Proteomes" id="UP000521358"/>
    </source>
</evidence>
<dbReference type="SUPFAM" id="SSF81301">
    <property type="entry name" value="Nucleotidyltransferase"/>
    <property type="match status" value="1"/>
</dbReference>
<dbReference type="InterPro" id="IPR006116">
    <property type="entry name" value="NT_2-5OAS_ClassI-CCAase"/>
</dbReference>
<keyword evidence="3" id="KW-0808">Transferase</keyword>
<dbReference type="GO" id="GO:0051607">
    <property type="term" value="P:defense response to virus"/>
    <property type="evidence" value="ECO:0007669"/>
    <property type="project" value="UniProtKB-KW"/>
</dbReference>
<dbReference type="AlphaFoldDB" id="A0A7X6I393"/>
<sequence length="443" mass="51456">MGLGKEFEDFCSDLFMDDEETEEWNNRIKKITKRLNIKYYENNDSDCEHMLIVGSVGRETALHKVSDYDCIFELPSSKYKQFNEHSGNGQSTLLQEVKNEIKLLYPSTKVKGDGQVVVISFNFGDIELVPAFKQNDDSFKYPDSNNGGTWKITKPIPEIDESIKINVDSNGTFVDFSHLMRRWKNQVGFKFKGLLIDTFVKKFIDKQENRLSLSFSDYYRELIELMKYLSEQDEEASYWYALGSNQQIYNDDSGKFIKKAKKAYNKIKDINEDSDEAIVELRKLLGKDFAKGVETVAKSSYYVAKAENEEFIEEKFSSVNIMYNLKVDYTVTQNGFRPKRMRYFIQNRLKLKANKKLDFIIEETDIPDYMEKEVSWYWKVRNVGSEAVKRGQERGEIIQGGKTISESTSFSGDHFVECFAVYNNIVIAKGRVKVPIDTYFGKD</sequence>
<dbReference type="RefSeq" id="WP_167807465.1">
    <property type="nucleotide sequence ID" value="NZ_JAAVMB010000009.1"/>
</dbReference>
<dbReference type="Pfam" id="PF18134">
    <property type="entry name" value="AGS_C"/>
    <property type="match status" value="1"/>
</dbReference>
<comment type="caution">
    <text evidence="3">The sequence shown here is derived from an EMBL/GenBank/DDBJ whole genome shotgun (WGS) entry which is preliminary data.</text>
</comment>
<keyword evidence="1" id="KW-0051">Antiviral defense</keyword>
<proteinExistence type="predicted"/>
<dbReference type="InterPro" id="IPR043519">
    <property type="entry name" value="NT_sf"/>
</dbReference>
<reference evidence="3 4" key="1">
    <citation type="submission" date="2020-03" db="EMBL/GenBank/DDBJ databases">
        <title>Bacterial samples isolated from urine from healthy bovine heifers (Gyr breed).</title>
        <authorList>
            <person name="Giannattasio-Ferraz S."/>
            <person name="Maskeri L."/>
            <person name="Penido A."/>
            <person name="Barbosa-Stancioli E.F."/>
            <person name="Putonti C."/>
        </authorList>
    </citation>
    <scope>NUCLEOTIDE SEQUENCE [LARGE SCALE GENOMIC DNA]</scope>
    <source>
        <strain evidence="3 4">UFMG-H7</strain>
    </source>
</reference>
<evidence type="ECO:0000313" key="3">
    <source>
        <dbReference type="EMBL" id="NKC68196.1"/>
    </source>
</evidence>
<dbReference type="GO" id="GO:0016779">
    <property type="term" value="F:nucleotidyltransferase activity"/>
    <property type="evidence" value="ECO:0007669"/>
    <property type="project" value="InterPro"/>
</dbReference>
<accession>A0A7X6I393</accession>
<evidence type="ECO:0000256" key="1">
    <source>
        <dbReference type="ARBA" id="ARBA00023118"/>
    </source>
</evidence>